<evidence type="ECO:0000256" key="9">
    <source>
        <dbReference type="SAM" id="Coils"/>
    </source>
</evidence>
<evidence type="ECO:0000256" key="1">
    <source>
        <dbReference type="ARBA" id="ARBA00008226"/>
    </source>
</evidence>
<organism evidence="11 12">
    <name type="scientific">Deinococcus maricopensis (strain DSM 21211 / LMG 22137 / NRRL B-23946 / LB-34)</name>
    <dbReference type="NCBI Taxonomy" id="709986"/>
    <lineage>
        <taxon>Bacteria</taxon>
        <taxon>Thermotogati</taxon>
        <taxon>Deinococcota</taxon>
        <taxon>Deinococci</taxon>
        <taxon>Deinococcales</taxon>
        <taxon>Deinococcaceae</taxon>
        <taxon>Deinococcus</taxon>
    </lineage>
</organism>
<evidence type="ECO:0000256" key="8">
    <source>
        <dbReference type="ARBA" id="ARBA00023146"/>
    </source>
</evidence>
<comment type="similarity">
    <text evidence="1">Belongs to the class-II aminoacyl-tRNA synthetase family.</text>
</comment>
<evidence type="ECO:0000256" key="2">
    <source>
        <dbReference type="ARBA" id="ARBA00022555"/>
    </source>
</evidence>
<evidence type="ECO:0000259" key="10">
    <source>
        <dbReference type="PROSITE" id="PS50860"/>
    </source>
</evidence>
<dbReference type="GO" id="GO:0004813">
    <property type="term" value="F:alanine-tRNA ligase activity"/>
    <property type="evidence" value="ECO:0007669"/>
    <property type="project" value="InterPro"/>
</dbReference>
<dbReference type="GO" id="GO:0005829">
    <property type="term" value="C:cytosol"/>
    <property type="evidence" value="ECO:0007669"/>
    <property type="project" value="TreeGrafter"/>
</dbReference>
<reference evidence="11 12" key="1">
    <citation type="journal article" date="2011" name="Stand. Genomic Sci.">
        <title>Complete genome sequence of Deinococcus maricopensis type strain (LB-34).</title>
        <authorList>
            <person name="Pukall R."/>
            <person name="Zeytun A."/>
            <person name="Lucas S."/>
            <person name="Lapidus A."/>
            <person name="Hammon N."/>
            <person name="Deshpande S."/>
            <person name="Nolan M."/>
            <person name="Cheng J.F."/>
            <person name="Pitluck S."/>
            <person name="Liolios K."/>
            <person name="Pagani I."/>
            <person name="Mikhailova N."/>
            <person name="Ivanova N."/>
            <person name="Mavromatis K."/>
            <person name="Pati A."/>
            <person name="Tapia R."/>
            <person name="Han C."/>
            <person name="Goodwin L."/>
            <person name="Chen A."/>
            <person name="Palaniappan K."/>
            <person name="Land M."/>
            <person name="Hauser L."/>
            <person name="Chang Y.J."/>
            <person name="Jeffries C.D."/>
            <person name="Brambilla E.M."/>
            <person name="Rohde M."/>
            <person name="Goker M."/>
            <person name="Detter J.C."/>
            <person name="Woyke T."/>
            <person name="Bristow J."/>
            <person name="Eisen J.A."/>
            <person name="Markowitz V."/>
            <person name="Hugenholtz P."/>
            <person name="Kyrpides N.C."/>
            <person name="Klenk H.P."/>
        </authorList>
    </citation>
    <scope>NUCLEOTIDE SEQUENCE [LARGE SCALE GENOMIC DNA]</scope>
    <source>
        <strain evidence="12">DSM 21211 / LMG 22137 / NRRL B-23946 / LB-34</strain>
    </source>
</reference>
<dbReference type="PANTHER" id="PTHR11777:SF9">
    <property type="entry name" value="ALANINE--TRNA LIGASE, CYTOPLASMIC"/>
    <property type="match status" value="1"/>
</dbReference>
<protein>
    <submittedName>
        <fullName evidence="11">Alanyl-tRNA synthetase, class IIc</fullName>
    </submittedName>
</protein>
<dbReference type="OrthoDB" id="9812949at2"/>
<dbReference type="EMBL" id="CP002454">
    <property type="protein sequence ID" value="ADV68245.1"/>
    <property type="molecule type" value="Genomic_DNA"/>
</dbReference>
<keyword evidence="4" id="KW-0547">Nucleotide-binding</keyword>
<evidence type="ECO:0000256" key="7">
    <source>
        <dbReference type="ARBA" id="ARBA00022917"/>
    </source>
</evidence>
<dbReference type="Pfam" id="PF01411">
    <property type="entry name" value="tRNA-synt_2c"/>
    <property type="match status" value="1"/>
</dbReference>
<evidence type="ECO:0000313" key="11">
    <source>
        <dbReference type="EMBL" id="ADV68245.1"/>
    </source>
</evidence>
<dbReference type="Gene3D" id="3.10.310.40">
    <property type="match status" value="1"/>
</dbReference>
<dbReference type="Gene3D" id="2.40.30.130">
    <property type="match status" value="1"/>
</dbReference>
<keyword evidence="8 11" id="KW-0030">Aminoacyl-tRNA synthetase</keyword>
<dbReference type="InterPro" id="IPR012947">
    <property type="entry name" value="tRNA_SAD"/>
</dbReference>
<dbReference type="InterPro" id="IPR009000">
    <property type="entry name" value="Transl_B-barrel_sf"/>
</dbReference>
<dbReference type="InterPro" id="IPR018164">
    <property type="entry name" value="Ala-tRNA-synth_IIc_N"/>
</dbReference>
<reference evidence="12" key="2">
    <citation type="submission" date="2011-01" db="EMBL/GenBank/DDBJ databases">
        <title>The complete genome of Deinococcus maricopensis DSM 21211.</title>
        <authorList>
            <consortium name="US DOE Joint Genome Institute (JGI-PGF)"/>
            <person name="Lucas S."/>
            <person name="Copeland A."/>
            <person name="Lapidus A."/>
            <person name="Goodwin L."/>
            <person name="Pitluck S."/>
            <person name="Kyrpides N."/>
            <person name="Mavromatis K."/>
            <person name="Pagani I."/>
            <person name="Ivanova N."/>
            <person name="Ovchinnikova G."/>
            <person name="Zeytun A."/>
            <person name="Detter J.C."/>
            <person name="Han C."/>
            <person name="Land M."/>
            <person name="Hauser L."/>
            <person name="Markowitz V."/>
            <person name="Cheng J.-F."/>
            <person name="Hugenholtz P."/>
            <person name="Woyke T."/>
            <person name="Wu D."/>
            <person name="Pukall R."/>
            <person name="Gehrich-Schroeter G."/>
            <person name="Brambilla E."/>
            <person name="Klenk H.-P."/>
            <person name="Eisen J.A."/>
        </authorList>
    </citation>
    <scope>NUCLEOTIDE SEQUENCE [LARGE SCALE GENOMIC DNA]</scope>
    <source>
        <strain evidence="12">DSM 21211 / LMG 22137 / NRRL B-23946 / LB-34</strain>
    </source>
</reference>
<evidence type="ECO:0000256" key="5">
    <source>
        <dbReference type="ARBA" id="ARBA00022840"/>
    </source>
</evidence>
<keyword evidence="9" id="KW-0175">Coiled coil</keyword>
<dbReference type="GO" id="GO:0000049">
    <property type="term" value="F:tRNA binding"/>
    <property type="evidence" value="ECO:0007669"/>
    <property type="project" value="UniProtKB-KW"/>
</dbReference>
<keyword evidence="5" id="KW-0067">ATP-binding</keyword>
<dbReference type="PANTHER" id="PTHR11777">
    <property type="entry name" value="ALANYL-TRNA SYNTHETASE"/>
    <property type="match status" value="1"/>
</dbReference>
<dbReference type="Proteomes" id="UP000008635">
    <property type="component" value="Chromosome"/>
</dbReference>
<dbReference type="KEGG" id="dmr:Deima_2612"/>
<accession>E8UB06</accession>
<dbReference type="SMART" id="SM00863">
    <property type="entry name" value="tRNA_SAD"/>
    <property type="match status" value="1"/>
</dbReference>
<name>E8UB06_DEIML</name>
<keyword evidence="12" id="KW-1185">Reference proteome</keyword>
<dbReference type="InterPro" id="IPR050058">
    <property type="entry name" value="Ala-tRNA_ligase"/>
</dbReference>
<dbReference type="eggNOG" id="COG2872">
    <property type="taxonomic scope" value="Bacteria"/>
</dbReference>
<dbReference type="SUPFAM" id="SSF55186">
    <property type="entry name" value="ThrRS/AlaRS common domain"/>
    <property type="match status" value="1"/>
</dbReference>
<evidence type="ECO:0000256" key="3">
    <source>
        <dbReference type="ARBA" id="ARBA00022598"/>
    </source>
</evidence>
<sequence>MTTELWFRDDPTRLTFDARVMEVRDGAVALDGTCFYPEGGGQNADAGTLAWAGGEVRVVDVQREAGVVWHRVDGPAPAVGEAVMGRVEAGRRWRHMERHSGEHLLAQAFVRIHPRLRVAAVSMRSAECTLDLEGDPTEAEVRAAEALLREVIRRDLRLETVTVPESELGSYPLRRPPQVRGDVRLVMFRDEAGELFDVSACGGTHVPRAAVVAPVVVLRTERVRGGLTRVVFMAGEEAQAYLGGVYRDARALAGTFSTGVEGLSERVEALRAERDALSAELKQARTQLAAALTLQVTPESLNGAPVRFVALPDARLLPDVLEATPAQEVVVAFAPDGRVGVGSARADVQAGQALKVALGASGGRGGGRPDRAQGQTPDVDAFLRAARTHLGGEA</sequence>
<keyword evidence="7" id="KW-0648">Protein biosynthesis</keyword>
<dbReference type="InterPro" id="IPR018165">
    <property type="entry name" value="Ala-tRNA-synth_IIc_core"/>
</dbReference>
<dbReference type="Pfam" id="PF02272">
    <property type="entry name" value="DHHA1"/>
    <property type="match status" value="1"/>
</dbReference>
<keyword evidence="6" id="KW-0694">RNA-binding</keyword>
<evidence type="ECO:0000256" key="4">
    <source>
        <dbReference type="ARBA" id="ARBA00022741"/>
    </source>
</evidence>
<dbReference type="SUPFAM" id="SSF50447">
    <property type="entry name" value="Translation proteins"/>
    <property type="match status" value="1"/>
</dbReference>
<evidence type="ECO:0000313" key="12">
    <source>
        <dbReference type="Proteomes" id="UP000008635"/>
    </source>
</evidence>
<dbReference type="RefSeq" id="WP_013557749.1">
    <property type="nucleotide sequence ID" value="NC_014958.1"/>
</dbReference>
<dbReference type="Gene3D" id="3.30.980.10">
    <property type="entry name" value="Threonyl-trna Synthetase, Chain A, domain 2"/>
    <property type="match status" value="1"/>
</dbReference>
<dbReference type="AlphaFoldDB" id="E8UB06"/>
<keyword evidence="2" id="KW-0820">tRNA-binding</keyword>
<dbReference type="InterPro" id="IPR018163">
    <property type="entry name" value="Thr/Ala-tRNA-synth_IIc_edit"/>
</dbReference>
<feature type="coiled-coil region" evidence="9">
    <location>
        <begin position="260"/>
        <end position="294"/>
    </location>
</feature>
<gene>
    <name evidence="11" type="ordered locus">Deima_2612</name>
</gene>
<dbReference type="Pfam" id="PF07973">
    <property type="entry name" value="tRNA_SAD"/>
    <property type="match status" value="1"/>
</dbReference>
<dbReference type="GO" id="GO:0002161">
    <property type="term" value="F:aminoacyl-tRNA deacylase activity"/>
    <property type="evidence" value="ECO:0007669"/>
    <property type="project" value="TreeGrafter"/>
</dbReference>
<dbReference type="HOGENOM" id="CLU_004485_7_2_0"/>
<dbReference type="GO" id="GO:0006419">
    <property type="term" value="P:alanyl-tRNA aminoacylation"/>
    <property type="evidence" value="ECO:0007669"/>
    <property type="project" value="InterPro"/>
</dbReference>
<feature type="domain" description="Alanyl-transfer RNA synthetases family profile" evidence="10">
    <location>
        <begin position="1"/>
        <end position="244"/>
    </location>
</feature>
<dbReference type="GO" id="GO:0005524">
    <property type="term" value="F:ATP binding"/>
    <property type="evidence" value="ECO:0007669"/>
    <property type="project" value="UniProtKB-KW"/>
</dbReference>
<dbReference type="STRING" id="709986.Deima_2612"/>
<keyword evidence="3" id="KW-0436">Ligase</keyword>
<dbReference type="PROSITE" id="PS50860">
    <property type="entry name" value="AA_TRNA_LIGASE_II_ALA"/>
    <property type="match status" value="1"/>
</dbReference>
<proteinExistence type="inferred from homology"/>
<dbReference type="InterPro" id="IPR003156">
    <property type="entry name" value="DHHA1_dom"/>
</dbReference>
<evidence type="ECO:0000256" key="6">
    <source>
        <dbReference type="ARBA" id="ARBA00022884"/>
    </source>
</evidence>